<feature type="transmembrane region" description="Helical" evidence="1">
    <location>
        <begin position="58"/>
        <end position="80"/>
    </location>
</feature>
<evidence type="ECO:0008006" key="4">
    <source>
        <dbReference type="Google" id="ProtNLM"/>
    </source>
</evidence>
<feature type="transmembrane region" description="Helical" evidence="1">
    <location>
        <begin position="261"/>
        <end position="287"/>
    </location>
</feature>
<dbReference type="AlphaFoldDB" id="A0AAW1N487"/>
<comment type="caution">
    <text evidence="2">The sequence shown here is derived from an EMBL/GenBank/DDBJ whole genome shotgun (WGS) entry which is preliminary data.</text>
</comment>
<dbReference type="EMBL" id="JASPKY010000009">
    <property type="protein sequence ID" value="KAK9754132.1"/>
    <property type="molecule type" value="Genomic_DNA"/>
</dbReference>
<name>A0AAW1N487_POPJA</name>
<feature type="transmembrane region" description="Helical" evidence="1">
    <location>
        <begin position="22"/>
        <end position="46"/>
    </location>
</feature>
<feature type="transmembrane region" description="Helical" evidence="1">
    <location>
        <begin position="157"/>
        <end position="177"/>
    </location>
</feature>
<accession>A0AAW1N487</accession>
<dbReference type="Proteomes" id="UP001458880">
    <property type="component" value="Unassembled WGS sequence"/>
</dbReference>
<evidence type="ECO:0000256" key="1">
    <source>
        <dbReference type="SAM" id="Phobius"/>
    </source>
</evidence>
<gene>
    <name evidence="2" type="ORF">QE152_g1659</name>
</gene>
<keyword evidence="3" id="KW-1185">Reference proteome</keyword>
<sequence length="389" mass="44717">MFPITSSHDKYNNCVYGKNQKWFIYSVLIVIVRLIRAFILTDLFNMFDIGRQRSLHPIIASLNEIVYAFFIAGLSVMNIYRSPKFVHTLNHISAMMKENLYCNSSRRAVLTVQYGMAVLFLTAIFTKYAAIIYVHLSDSYDSKSFNFKIYSNALVQAEIFLIYIIFVAITSVVMGMLGCFKKYAISCLDFTPICSLQDIDDNNNSAEFIGLIDYKLCTEIHRTIDNVKKLPFAEVIEYLRCLHEEVCMVMYEMNDSLNPQFVAHVSVELVVLILNWYTVIMFIAYVFSNPIAKTLHFLNLFYIVMHTLAFAIFLKQAQQLQNLVSPIIVMHTLAFAIFLKQAQQLQNLVSPIFGSWQVTKSVTAHIVGEELNKFAFGEKCNCAHCRRRA</sequence>
<evidence type="ECO:0000313" key="3">
    <source>
        <dbReference type="Proteomes" id="UP001458880"/>
    </source>
</evidence>
<keyword evidence="1" id="KW-0472">Membrane</keyword>
<organism evidence="2 3">
    <name type="scientific">Popillia japonica</name>
    <name type="common">Japanese beetle</name>
    <dbReference type="NCBI Taxonomy" id="7064"/>
    <lineage>
        <taxon>Eukaryota</taxon>
        <taxon>Metazoa</taxon>
        <taxon>Ecdysozoa</taxon>
        <taxon>Arthropoda</taxon>
        <taxon>Hexapoda</taxon>
        <taxon>Insecta</taxon>
        <taxon>Pterygota</taxon>
        <taxon>Neoptera</taxon>
        <taxon>Endopterygota</taxon>
        <taxon>Coleoptera</taxon>
        <taxon>Polyphaga</taxon>
        <taxon>Scarabaeiformia</taxon>
        <taxon>Scarabaeidae</taxon>
        <taxon>Rutelinae</taxon>
        <taxon>Popillia</taxon>
    </lineage>
</organism>
<keyword evidence="1" id="KW-1133">Transmembrane helix</keyword>
<proteinExistence type="predicted"/>
<protein>
    <recommendedName>
        <fullName evidence="4">Gustatory receptor</fullName>
    </recommendedName>
</protein>
<feature type="transmembrane region" description="Helical" evidence="1">
    <location>
        <begin position="294"/>
        <end position="314"/>
    </location>
</feature>
<evidence type="ECO:0000313" key="2">
    <source>
        <dbReference type="EMBL" id="KAK9754132.1"/>
    </source>
</evidence>
<feature type="transmembrane region" description="Helical" evidence="1">
    <location>
        <begin position="114"/>
        <end position="136"/>
    </location>
</feature>
<reference evidence="2 3" key="1">
    <citation type="journal article" date="2024" name="BMC Genomics">
        <title>De novo assembly and annotation of Popillia japonica's genome with initial clues to its potential as an invasive pest.</title>
        <authorList>
            <person name="Cucini C."/>
            <person name="Boschi S."/>
            <person name="Funari R."/>
            <person name="Cardaioli E."/>
            <person name="Iannotti N."/>
            <person name="Marturano G."/>
            <person name="Paoli F."/>
            <person name="Bruttini M."/>
            <person name="Carapelli A."/>
            <person name="Frati F."/>
            <person name="Nardi F."/>
        </authorList>
    </citation>
    <scope>NUCLEOTIDE SEQUENCE [LARGE SCALE GENOMIC DNA]</scope>
    <source>
        <strain evidence="2">DMR45628</strain>
    </source>
</reference>
<keyword evidence="1" id="KW-0812">Transmembrane</keyword>